<evidence type="ECO:0000256" key="4">
    <source>
        <dbReference type="ARBA" id="ARBA00023125"/>
    </source>
</evidence>
<dbReference type="EMBL" id="RYYU01000001">
    <property type="protein sequence ID" value="RUL59689.1"/>
    <property type="molecule type" value="Genomic_DNA"/>
</dbReference>
<organism evidence="8 9">
    <name type="scientific">Prevotella koreensis</name>
    <dbReference type="NCBI Taxonomy" id="2490854"/>
    <lineage>
        <taxon>Bacteria</taxon>
        <taxon>Pseudomonadati</taxon>
        <taxon>Bacteroidota</taxon>
        <taxon>Bacteroidia</taxon>
        <taxon>Bacteroidales</taxon>
        <taxon>Prevotellaceae</taxon>
        <taxon>Prevotella</taxon>
    </lineage>
</organism>
<keyword evidence="5" id="KW-0804">Transcription</keyword>
<keyword evidence="4" id="KW-0238">DNA-binding</keyword>
<keyword evidence="2" id="KW-0805">Transcription regulation</keyword>
<dbReference type="InterPro" id="IPR007627">
    <property type="entry name" value="RNA_pol_sigma70_r2"/>
</dbReference>
<dbReference type="Proteomes" id="UP000278983">
    <property type="component" value="Unassembled WGS sequence"/>
</dbReference>
<dbReference type="InterPro" id="IPR036388">
    <property type="entry name" value="WH-like_DNA-bd_sf"/>
</dbReference>
<dbReference type="NCBIfam" id="TIGR02937">
    <property type="entry name" value="sigma70-ECF"/>
    <property type="match status" value="1"/>
</dbReference>
<dbReference type="RefSeq" id="WP_126678794.1">
    <property type="nucleotide sequence ID" value="NZ_RYYU01000001.1"/>
</dbReference>
<protein>
    <submittedName>
        <fullName evidence="8">RNA polymerase sigma factor</fullName>
    </submittedName>
</protein>
<dbReference type="InterPro" id="IPR013324">
    <property type="entry name" value="RNA_pol_sigma_r3/r4-like"/>
</dbReference>
<evidence type="ECO:0000259" key="6">
    <source>
        <dbReference type="Pfam" id="PF04542"/>
    </source>
</evidence>
<evidence type="ECO:0000259" key="7">
    <source>
        <dbReference type="Pfam" id="PF08281"/>
    </source>
</evidence>
<accession>A0A3S0RPI0</accession>
<dbReference type="GO" id="GO:0003677">
    <property type="term" value="F:DNA binding"/>
    <property type="evidence" value="ECO:0007669"/>
    <property type="project" value="UniProtKB-KW"/>
</dbReference>
<dbReference type="InterPro" id="IPR013325">
    <property type="entry name" value="RNA_pol_sigma_r2"/>
</dbReference>
<dbReference type="InterPro" id="IPR039425">
    <property type="entry name" value="RNA_pol_sigma-70-like"/>
</dbReference>
<feature type="domain" description="RNA polymerase sigma-70 region 2" evidence="6">
    <location>
        <begin position="12"/>
        <end position="74"/>
    </location>
</feature>
<dbReference type="GO" id="GO:0006352">
    <property type="term" value="P:DNA-templated transcription initiation"/>
    <property type="evidence" value="ECO:0007669"/>
    <property type="project" value="InterPro"/>
</dbReference>
<name>A0A3S0RPI0_9BACT</name>
<evidence type="ECO:0000313" key="9">
    <source>
        <dbReference type="Proteomes" id="UP000278983"/>
    </source>
</evidence>
<dbReference type="Pfam" id="PF08281">
    <property type="entry name" value="Sigma70_r4_2"/>
    <property type="match status" value="1"/>
</dbReference>
<evidence type="ECO:0000256" key="2">
    <source>
        <dbReference type="ARBA" id="ARBA00023015"/>
    </source>
</evidence>
<dbReference type="PANTHER" id="PTHR43133">
    <property type="entry name" value="RNA POLYMERASE ECF-TYPE SIGMA FACTO"/>
    <property type="match status" value="1"/>
</dbReference>
<dbReference type="InterPro" id="IPR014284">
    <property type="entry name" value="RNA_pol_sigma-70_dom"/>
</dbReference>
<dbReference type="SUPFAM" id="SSF88659">
    <property type="entry name" value="Sigma3 and sigma4 domains of RNA polymerase sigma factors"/>
    <property type="match status" value="1"/>
</dbReference>
<feature type="domain" description="RNA polymerase sigma factor 70 region 4 type 2" evidence="7">
    <location>
        <begin position="105"/>
        <end position="156"/>
    </location>
</feature>
<evidence type="ECO:0000256" key="1">
    <source>
        <dbReference type="ARBA" id="ARBA00010641"/>
    </source>
</evidence>
<dbReference type="CDD" id="cd06171">
    <property type="entry name" value="Sigma70_r4"/>
    <property type="match status" value="1"/>
</dbReference>
<dbReference type="AlphaFoldDB" id="A0A3S0RPI0"/>
<dbReference type="PANTHER" id="PTHR43133:SF8">
    <property type="entry name" value="RNA POLYMERASE SIGMA FACTOR HI_1459-RELATED"/>
    <property type="match status" value="1"/>
</dbReference>
<dbReference type="SUPFAM" id="SSF88946">
    <property type="entry name" value="Sigma2 domain of RNA polymerase sigma factors"/>
    <property type="match status" value="1"/>
</dbReference>
<dbReference type="InterPro" id="IPR013249">
    <property type="entry name" value="RNA_pol_sigma70_r4_t2"/>
</dbReference>
<dbReference type="Gene3D" id="1.10.10.10">
    <property type="entry name" value="Winged helix-like DNA-binding domain superfamily/Winged helix DNA-binding domain"/>
    <property type="match status" value="1"/>
</dbReference>
<comment type="similarity">
    <text evidence="1">Belongs to the sigma-70 factor family. ECF subfamily.</text>
</comment>
<proteinExistence type="inferred from homology"/>
<evidence type="ECO:0000256" key="5">
    <source>
        <dbReference type="ARBA" id="ARBA00023163"/>
    </source>
</evidence>
<evidence type="ECO:0000256" key="3">
    <source>
        <dbReference type="ARBA" id="ARBA00023082"/>
    </source>
</evidence>
<dbReference type="OrthoDB" id="795989at2"/>
<dbReference type="Gene3D" id="1.10.1740.10">
    <property type="match status" value="1"/>
</dbReference>
<reference evidence="8 9" key="1">
    <citation type="submission" date="2018-12" db="EMBL/GenBank/DDBJ databases">
        <title>Genome sequencing of Prevotella sp. KCOM 3155 (= JS262).</title>
        <authorList>
            <person name="Kook J.-K."/>
            <person name="Park S.-N."/>
            <person name="Lim Y.K."/>
        </authorList>
    </citation>
    <scope>NUCLEOTIDE SEQUENCE [LARGE SCALE GENOMIC DNA]</scope>
    <source>
        <strain evidence="8 9">KCOM 3155</strain>
    </source>
</reference>
<comment type="caution">
    <text evidence="8">The sequence shown here is derived from an EMBL/GenBank/DDBJ whole genome shotgun (WGS) entry which is preliminary data.</text>
</comment>
<keyword evidence="3" id="KW-0731">Sigma factor</keyword>
<keyword evidence="9" id="KW-1185">Reference proteome</keyword>
<dbReference type="Pfam" id="PF04542">
    <property type="entry name" value="Sigma70_r2"/>
    <property type="match status" value="1"/>
</dbReference>
<gene>
    <name evidence="8" type="ORF">EHV08_07900</name>
</gene>
<evidence type="ECO:0000313" key="8">
    <source>
        <dbReference type="EMBL" id="RUL59689.1"/>
    </source>
</evidence>
<dbReference type="GO" id="GO:0016987">
    <property type="term" value="F:sigma factor activity"/>
    <property type="evidence" value="ECO:0007669"/>
    <property type="project" value="UniProtKB-KW"/>
</dbReference>
<sequence length="170" mass="19993">MTASDFKYLFLPCHKQMYWVAMRLTANTAEAEDLVQEAFMRLWLKRNDIHDLESPLSFGIRTMRNIFLDKQRRRHIEERDCDPASIVVKENSTPDSNMIAAETMQRVLLLIEKLPEQQRRIITMKDLEGYTFEQIAQQIGLSEAGVRTSLSRARQTIRQQFKTNNEDEKI</sequence>